<sequence length="381" mass="45634">MNNLEEQDLNSINNQTNRYAKDWNQYSQTWEEEFGNKYSYLGEEWNDDDTLERKRDNFYFTMYAERFLRAEQTVLEVGPGGGKWTVRIAPKVKKLIVLDVSEEMLKRTKERCESLGIFNVEYVLANGFDFHQIPNESIDFFFSFDVFVHIALEDTFPYTQEIYRVLTPGAEGVCHYAINSVPESWERIEENNQWYQGGKCTLGQYYYHSPDSLRRMVEYCQLIMKEQHQEAWNCVCVFQKPKKVKRTSSQSQDNSREIEQLELKLQQTQEKLKHSQSLVKELQNSKIWLQSQYEIWKQQAEENQRQWEDSQAWIQKLQAGKEWLEIQYHNWKQKAEEAQPQIERLEFQLQQTQAKLEQSLERLQQIQVEQQHSQSNSNKLL</sequence>
<evidence type="ECO:0000259" key="2">
    <source>
        <dbReference type="Pfam" id="PF13649"/>
    </source>
</evidence>
<dbReference type="PANTHER" id="PTHR43591:SF24">
    <property type="entry name" value="2-METHOXY-6-POLYPRENYL-1,4-BENZOQUINOL METHYLASE, MITOCHONDRIAL"/>
    <property type="match status" value="1"/>
</dbReference>
<name>A0A0C1NDD0_9CYAN</name>
<accession>A0A0C1NDD0</accession>
<comment type="caution">
    <text evidence="4">The sequence shown here is derived from an EMBL/GenBank/DDBJ whole genome shotgun (WGS) entry which is preliminary data.</text>
</comment>
<dbReference type="CDD" id="cd02440">
    <property type="entry name" value="AdoMet_MTases"/>
    <property type="match status" value="1"/>
</dbReference>
<keyword evidence="1" id="KW-0175">Coiled coil</keyword>
<dbReference type="Proteomes" id="UP000029738">
    <property type="component" value="Unassembled WGS sequence"/>
</dbReference>
<protein>
    <submittedName>
        <fullName evidence="3">Methyltransferase domain-containing protein</fullName>
    </submittedName>
</protein>
<feature type="coiled-coil region" evidence="1">
    <location>
        <begin position="335"/>
        <end position="369"/>
    </location>
</feature>
<dbReference type="AlphaFoldDB" id="A0A0C1NDD0"/>
<dbReference type="Pfam" id="PF13649">
    <property type="entry name" value="Methyltransf_25"/>
    <property type="match status" value="1"/>
</dbReference>
<dbReference type="RefSeq" id="WP_038089781.1">
    <property type="nucleotide sequence ID" value="NZ_JHEG04000001.1"/>
</dbReference>
<reference evidence="4" key="1">
    <citation type="journal article" date="2015" name="Genome Announc.">
        <title>Draft Genome Sequence of Tolypothrix boutellei Strain VB521301.</title>
        <authorList>
            <person name="Chandrababunaidu M.M."/>
            <person name="Singh D."/>
            <person name="Sen D."/>
            <person name="Bhan S."/>
            <person name="Das S."/>
            <person name="Gupta A."/>
            <person name="Adhikary S.P."/>
            <person name="Tripathy S."/>
        </authorList>
    </citation>
    <scope>NUCLEOTIDE SEQUENCE</scope>
    <source>
        <strain evidence="4">VB521301</strain>
    </source>
</reference>
<dbReference type="Gene3D" id="3.40.50.150">
    <property type="entry name" value="Vaccinia Virus protein VP39"/>
    <property type="match status" value="1"/>
</dbReference>
<dbReference type="EMBL" id="JHEG02000019">
    <property type="protein sequence ID" value="KIE12797.1"/>
    <property type="molecule type" value="Genomic_DNA"/>
</dbReference>
<feature type="coiled-coil region" evidence="1">
    <location>
        <begin position="244"/>
        <end position="285"/>
    </location>
</feature>
<evidence type="ECO:0000313" key="4">
    <source>
        <dbReference type="EMBL" id="KIE12797.1"/>
    </source>
</evidence>
<feature type="domain" description="Methyltransferase" evidence="2">
    <location>
        <begin position="74"/>
        <end position="169"/>
    </location>
</feature>
<reference evidence="3" key="2">
    <citation type="submission" date="2019-11" db="EMBL/GenBank/DDBJ databases">
        <title>Improved Assembly of Tolypothrix boutellei genome.</title>
        <authorList>
            <person name="Sarangi A.N."/>
            <person name="Mukherjee M."/>
            <person name="Ghosh S."/>
            <person name="Singh D."/>
            <person name="Das A."/>
            <person name="Kant S."/>
            <person name="Prusty A."/>
            <person name="Tripathy S."/>
        </authorList>
    </citation>
    <scope>NUCLEOTIDE SEQUENCE</scope>
    <source>
        <strain evidence="3">VB521301</strain>
    </source>
</reference>
<organism evidence="4">
    <name type="scientific">Tolypothrix bouteillei VB521301</name>
    <dbReference type="NCBI Taxonomy" id="1479485"/>
    <lineage>
        <taxon>Bacteria</taxon>
        <taxon>Bacillati</taxon>
        <taxon>Cyanobacteriota</taxon>
        <taxon>Cyanophyceae</taxon>
        <taxon>Nostocales</taxon>
        <taxon>Tolypothrichaceae</taxon>
        <taxon>Tolypothrix</taxon>
    </lineage>
</organism>
<dbReference type="OrthoDB" id="9779104at2"/>
<gene>
    <name evidence="4" type="ORF">DA73_0204705</name>
    <name evidence="3" type="ORF">DA73_0400024520</name>
</gene>
<keyword evidence="5" id="KW-1185">Reference proteome</keyword>
<dbReference type="EMBL" id="JHEG04000001">
    <property type="protein sequence ID" value="KAF3888301.1"/>
    <property type="molecule type" value="Genomic_DNA"/>
</dbReference>
<dbReference type="InterPro" id="IPR041698">
    <property type="entry name" value="Methyltransf_25"/>
</dbReference>
<dbReference type="GO" id="GO:0032259">
    <property type="term" value="P:methylation"/>
    <property type="evidence" value="ECO:0007669"/>
    <property type="project" value="UniProtKB-KW"/>
</dbReference>
<keyword evidence="3" id="KW-0489">Methyltransferase</keyword>
<dbReference type="STRING" id="1479485.DA73_0204705"/>
<dbReference type="SUPFAM" id="SSF53335">
    <property type="entry name" value="S-adenosyl-L-methionine-dependent methyltransferases"/>
    <property type="match status" value="1"/>
</dbReference>
<evidence type="ECO:0000313" key="5">
    <source>
        <dbReference type="Proteomes" id="UP000029738"/>
    </source>
</evidence>
<evidence type="ECO:0000256" key="1">
    <source>
        <dbReference type="SAM" id="Coils"/>
    </source>
</evidence>
<dbReference type="GO" id="GO:0008168">
    <property type="term" value="F:methyltransferase activity"/>
    <property type="evidence" value="ECO:0007669"/>
    <property type="project" value="UniProtKB-KW"/>
</dbReference>
<dbReference type="InterPro" id="IPR029063">
    <property type="entry name" value="SAM-dependent_MTases_sf"/>
</dbReference>
<proteinExistence type="predicted"/>
<keyword evidence="3" id="KW-0808">Transferase</keyword>
<dbReference type="PANTHER" id="PTHR43591">
    <property type="entry name" value="METHYLTRANSFERASE"/>
    <property type="match status" value="1"/>
</dbReference>
<evidence type="ECO:0000313" key="3">
    <source>
        <dbReference type="EMBL" id="KAF3888301.1"/>
    </source>
</evidence>